<dbReference type="InterPro" id="IPR043128">
    <property type="entry name" value="Rev_trsase/Diguanyl_cyclase"/>
</dbReference>
<keyword evidence="11 13" id="KW-0234">DNA repair</keyword>
<dbReference type="Gene3D" id="1.10.150.20">
    <property type="entry name" value="5' to 3' exonuclease, C-terminal subdomain"/>
    <property type="match status" value="1"/>
</dbReference>
<dbReference type="PANTHER" id="PTHR45990">
    <property type="entry name" value="DNA REPAIR PROTEIN REV1"/>
    <property type="match status" value="1"/>
</dbReference>
<dbReference type="AlphaFoldDB" id="A0AAD9ISW4"/>
<keyword evidence="10 13" id="KW-0238">DNA-binding</keyword>
<dbReference type="InterPro" id="IPR031991">
    <property type="entry name" value="Rev1_C"/>
</dbReference>
<keyword evidence="7 14" id="KW-0479">Metal-binding</keyword>
<evidence type="ECO:0000256" key="8">
    <source>
        <dbReference type="ARBA" id="ARBA00022763"/>
    </source>
</evidence>
<keyword evidence="9 14" id="KW-0460">Magnesium</keyword>
<dbReference type="SMART" id="SM00292">
    <property type="entry name" value="BRCT"/>
    <property type="match status" value="1"/>
</dbReference>
<dbReference type="CDD" id="cd01701">
    <property type="entry name" value="PolY_Rev1"/>
    <property type="match status" value="1"/>
</dbReference>
<feature type="binding site" evidence="14">
    <location>
        <position position="346"/>
    </location>
    <ligand>
        <name>Mg(2+)</name>
        <dbReference type="ChEBI" id="CHEBI:18420"/>
        <label>1</label>
    </ligand>
</feature>
<dbReference type="Pfam" id="PF16727">
    <property type="entry name" value="REV1_C"/>
    <property type="match status" value="1"/>
</dbReference>
<dbReference type="Gene3D" id="3.40.1170.60">
    <property type="match status" value="1"/>
</dbReference>
<dbReference type="InterPro" id="IPR012112">
    <property type="entry name" value="REV1"/>
</dbReference>
<dbReference type="GO" id="GO:0003887">
    <property type="term" value="F:DNA-directed DNA polymerase activity"/>
    <property type="evidence" value="ECO:0007669"/>
    <property type="project" value="InterPro"/>
</dbReference>
<dbReference type="GO" id="GO:0017125">
    <property type="term" value="F:deoxycytidyl transferase activity"/>
    <property type="evidence" value="ECO:0007669"/>
    <property type="project" value="TreeGrafter"/>
</dbReference>
<dbReference type="EC" id="2.7.7.-" evidence="13"/>
<feature type="region of interest" description="Disordered" evidence="15">
    <location>
        <begin position="203"/>
        <end position="252"/>
    </location>
</feature>
<comment type="similarity">
    <text evidence="2 13">Belongs to the DNA polymerase type-Y family.</text>
</comment>
<keyword evidence="19" id="KW-1185">Reference proteome</keyword>
<evidence type="ECO:0000256" key="10">
    <source>
        <dbReference type="ARBA" id="ARBA00023125"/>
    </source>
</evidence>
<evidence type="ECO:0000259" key="16">
    <source>
        <dbReference type="PROSITE" id="PS50172"/>
    </source>
</evidence>
<dbReference type="SUPFAM" id="SSF100879">
    <property type="entry name" value="Lesion bypass DNA polymerase (Y-family), little finger domain"/>
    <property type="match status" value="1"/>
</dbReference>
<evidence type="ECO:0000256" key="1">
    <source>
        <dbReference type="ARBA" id="ARBA00004123"/>
    </source>
</evidence>
<dbReference type="PROSITE" id="PS50172">
    <property type="entry name" value="BRCT"/>
    <property type="match status" value="1"/>
</dbReference>
<reference evidence="18" key="1">
    <citation type="journal article" date="2023" name="Mol. Biol. Evol.">
        <title>Third-Generation Sequencing Reveals the Adaptive Role of the Epigenome in Three Deep-Sea Polychaetes.</title>
        <authorList>
            <person name="Perez M."/>
            <person name="Aroh O."/>
            <person name="Sun Y."/>
            <person name="Lan Y."/>
            <person name="Juniper S.K."/>
            <person name="Young C.R."/>
            <person name="Angers B."/>
            <person name="Qian P.Y."/>
        </authorList>
    </citation>
    <scope>NUCLEOTIDE SEQUENCE</scope>
    <source>
        <strain evidence="18">P08H-3</strain>
    </source>
</reference>
<evidence type="ECO:0000256" key="4">
    <source>
        <dbReference type="ARBA" id="ARBA00022634"/>
    </source>
</evidence>
<dbReference type="GO" id="GO:0005634">
    <property type="term" value="C:nucleus"/>
    <property type="evidence" value="ECO:0007669"/>
    <property type="project" value="UniProtKB-SubCell"/>
</dbReference>
<evidence type="ECO:0000256" key="3">
    <source>
        <dbReference type="ARBA" id="ARBA00020399"/>
    </source>
</evidence>
<gene>
    <name evidence="18" type="ORF">LSH36_1543g00028</name>
</gene>
<dbReference type="Gene3D" id="1.20.58.1280">
    <property type="entry name" value="DNA repair protein Rev1, C-terminal domain"/>
    <property type="match status" value="1"/>
</dbReference>
<protein>
    <recommendedName>
        <fullName evidence="3 13">DNA repair protein REV1</fullName>
        <ecNumber evidence="13">2.7.7.-</ecNumber>
    </recommendedName>
</protein>
<dbReference type="Pfam" id="PF11799">
    <property type="entry name" value="IMS_C"/>
    <property type="match status" value="1"/>
</dbReference>
<sequence length="1135" mass="127012">MSSSSRGKRRKQMDKDGWEEWGGYMAAKIQKLKDQVKSDGNHGSKSHIFKGISIFVNGYTNPSAADIKQLILKHGGVFHHYYRRELVTHIIASNLPNSKMANLSDKKVCRPNWITDSIEAGSLLPYQQYLLYNTQSKLQPGLQFKSDPKRTKTPEKQITTVNGSKDNMVMDGTSTVLGTKSQGSHCSNLHMKEENSVQDSFQVTAQSAKDSDRHAAGNPEAEILESSTSNFKQTFRNKKQSPKNTSAVFRGPAKAGDSNFLSEFYTHSRLHHLSTWGAEFRAYVNQLQQQGNHSYPGRDKLRELATQRLDKQSDLGGAKYKSKLNLKKTRLSLQDGKLQKVIMHIDMDCFFVSVGIRNRPELVGKPIAVTHSRGVGISKDRPGTDLAYERAYYQNRVYQRKNNSKTNIQSLMYEDELLDDCEHQSGDQFEKGSLLPTEQQAFHSMAEIASCSYEARKAGVHNGMFMGTAKQLCPDVITIPYDFDGYNEVSKMLYDTVAKYTHDIEAVSCDEMLIDCTDVLADTGATPMEFASLLRQEIHDGTRCNASAGLGPNVLVARLATKVAKPNGQYYVSLDQVGEFIKDKSVREIPGVGYSLNSKLLQLGVTTCADMQNLPLNMLQKELGPKTGQTMYNSCRGIDQRPIKVEKERKSVSAEINYGIRFTQESAADRFIKGLAEEVSSRLERAGVKGKTITLKVKVRKKGAPKETAKFLGHGVCDNVAKSTTIAMATDNPKVITKEALSLLHVLKFAPEDFRGMGLQISRLETPVNDKTQTSTPSILQFTVIKPQPPQATVNQSIQKLAEDKNEENMLIEEKTSKLKLTPEKTPRSNRPRSDTIDELMLPSPSQIDKVFLSELPADIRLQIENALKKRKCSSSNEAPSIKQHNVNVESQKPGCSFWQSQSTTTSLETDQSEKATKKCAALDENIVALPSFSQQKLSPIKRPPNKSPRKSPRKSPGKSPKYNKKQSPIFKVPQGKPRDRSNKNLSPKKLEFCTDHKHNEKVEEIKGNSNSNKQLPRLDTYASAQPDPVNLAGAVTLTEVKTLMKDWIKSSPTPEEEDLTQFVQYLGELVLDKNLEMVDLLIKYLYRLLVKEQATAWWNGAMFILQQTQDVMRATHAAVLKVSESWTNIPQQIC</sequence>
<accession>A0AAD9ISW4</accession>
<evidence type="ECO:0000256" key="7">
    <source>
        <dbReference type="ARBA" id="ARBA00022723"/>
    </source>
</evidence>
<feature type="binding site" evidence="14">
    <location>
        <position position="511"/>
    </location>
    <ligand>
        <name>Mg(2+)</name>
        <dbReference type="ChEBI" id="CHEBI:18420"/>
        <label>1</label>
    </ligand>
</feature>
<dbReference type="SUPFAM" id="SSF56672">
    <property type="entry name" value="DNA/RNA polymerases"/>
    <property type="match status" value="1"/>
</dbReference>
<keyword evidence="6 13" id="KW-0548">Nucleotidyltransferase</keyword>
<evidence type="ECO:0000256" key="2">
    <source>
        <dbReference type="ARBA" id="ARBA00010945"/>
    </source>
</evidence>
<dbReference type="InterPro" id="IPR036775">
    <property type="entry name" value="DNA_pol_Y-fam_lit_finger_sf"/>
</dbReference>
<dbReference type="InterPro" id="IPR001357">
    <property type="entry name" value="BRCT_dom"/>
</dbReference>
<feature type="binding site" evidence="14">
    <location>
        <position position="510"/>
    </location>
    <ligand>
        <name>Mg(2+)</name>
        <dbReference type="ChEBI" id="CHEBI:18420"/>
        <label>1</label>
    </ligand>
</feature>
<dbReference type="InterPro" id="IPR038401">
    <property type="entry name" value="Rev1_C_sf"/>
</dbReference>
<keyword evidence="12 13" id="KW-0539">Nucleus</keyword>
<keyword evidence="5 13" id="KW-0808">Transferase</keyword>
<dbReference type="Gene3D" id="3.40.50.10190">
    <property type="entry name" value="BRCT domain"/>
    <property type="match status" value="1"/>
</dbReference>
<feature type="compositionally biased region" description="Basic and acidic residues" evidence="15">
    <location>
        <begin position="977"/>
        <end position="990"/>
    </location>
</feature>
<dbReference type="GO" id="GO:0003684">
    <property type="term" value="F:damaged DNA binding"/>
    <property type="evidence" value="ECO:0007669"/>
    <property type="project" value="UniProtKB-UniRule"/>
</dbReference>
<dbReference type="Gene3D" id="6.10.250.1490">
    <property type="match status" value="1"/>
</dbReference>
<dbReference type="InterPro" id="IPR053848">
    <property type="entry name" value="IMS_HHH_1"/>
</dbReference>
<dbReference type="EMBL" id="JAODUP010001541">
    <property type="protein sequence ID" value="KAK2139953.1"/>
    <property type="molecule type" value="Genomic_DNA"/>
</dbReference>
<dbReference type="PIRSF" id="PIRSF036573">
    <property type="entry name" value="REV1"/>
    <property type="match status" value="1"/>
</dbReference>
<evidence type="ECO:0000256" key="11">
    <source>
        <dbReference type="ARBA" id="ARBA00023204"/>
    </source>
</evidence>
<dbReference type="InterPro" id="IPR036420">
    <property type="entry name" value="BRCT_dom_sf"/>
</dbReference>
<dbReference type="PROSITE" id="PS50173">
    <property type="entry name" value="UMUC"/>
    <property type="match status" value="1"/>
</dbReference>
<dbReference type="FunFam" id="3.40.50.10190:FF:000011">
    <property type="entry name" value="DNA repair protein REV1"/>
    <property type="match status" value="1"/>
</dbReference>
<evidence type="ECO:0000259" key="17">
    <source>
        <dbReference type="PROSITE" id="PS50173"/>
    </source>
</evidence>
<feature type="region of interest" description="Disordered" evidence="15">
    <location>
        <begin position="815"/>
        <end position="840"/>
    </location>
</feature>
<dbReference type="InterPro" id="IPR043502">
    <property type="entry name" value="DNA/RNA_pol_sf"/>
</dbReference>
<dbReference type="Gene3D" id="3.30.1490.100">
    <property type="entry name" value="DNA polymerase, Y-family, little finger domain"/>
    <property type="match status" value="1"/>
</dbReference>
<feature type="domain" description="BRCT" evidence="16">
    <location>
        <begin position="44"/>
        <end position="131"/>
    </location>
</feature>
<dbReference type="GO" id="GO:0042276">
    <property type="term" value="P:error-prone translesion synthesis"/>
    <property type="evidence" value="ECO:0007669"/>
    <property type="project" value="InterPro"/>
</dbReference>
<keyword evidence="8 13" id="KW-0227">DNA damage</keyword>
<evidence type="ECO:0000256" key="12">
    <source>
        <dbReference type="ARBA" id="ARBA00023242"/>
    </source>
</evidence>
<dbReference type="Pfam" id="PF00817">
    <property type="entry name" value="IMS"/>
    <property type="match status" value="1"/>
</dbReference>
<dbReference type="CDD" id="cd17719">
    <property type="entry name" value="BRCT_Rev1"/>
    <property type="match status" value="1"/>
</dbReference>
<keyword evidence="4 13" id="KW-0237">DNA synthesis</keyword>
<dbReference type="InterPro" id="IPR001126">
    <property type="entry name" value="UmuC"/>
</dbReference>
<feature type="compositionally biased region" description="Basic residues" evidence="15">
    <location>
        <begin position="944"/>
        <end position="965"/>
    </location>
</feature>
<comment type="cofactor">
    <cofactor evidence="14">
        <name>Mg(2+)</name>
        <dbReference type="ChEBI" id="CHEBI:18420"/>
    </cofactor>
    <text evidence="14">Binds 2 magnesium ions.</text>
</comment>
<comment type="subcellular location">
    <subcellularLocation>
        <location evidence="1 13">Nucleus</location>
    </subcellularLocation>
</comment>
<dbReference type="GO" id="GO:0070987">
    <property type="term" value="P:error-free translesion synthesis"/>
    <property type="evidence" value="ECO:0007669"/>
    <property type="project" value="TreeGrafter"/>
</dbReference>
<dbReference type="GO" id="GO:0046872">
    <property type="term" value="F:metal ion binding"/>
    <property type="evidence" value="ECO:0007669"/>
    <property type="project" value="UniProtKB-KW"/>
</dbReference>
<dbReference type="FunFam" id="3.30.1490.100:FF:000001">
    <property type="entry name" value="DNA repair protein REV1"/>
    <property type="match status" value="1"/>
</dbReference>
<evidence type="ECO:0000256" key="5">
    <source>
        <dbReference type="ARBA" id="ARBA00022679"/>
    </source>
</evidence>
<dbReference type="InterPro" id="IPR017961">
    <property type="entry name" value="DNA_pol_Y-fam_little_finger"/>
</dbReference>
<name>A0AAD9ISW4_9ANNE</name>
<evidence type="ECO:0000256" key="13">
    <source>
        <dbReference type="PIRNR" id="PIRNR036573"/>
    </source>
</evidence>
<dbReference type="Pfam" id="PF21999">
    <property type="entry name" value="IMS_HHH_1"/>
    <property type="match status" value="1"/>
</dbReference>
<dbReference type="Gene3D" id="3.30.70.270">
    <property type="match status" value="2"/>
</dbReference>
<evidence type="ECO:0000313" key="19">
    <source>
        <dbReference type="Proteomes" id="UP001208570"/>
    </source>
</evidence>
<dbReference type="PANTHER" id="PTHR45990:SF1">
    <property type="entry name" value="DNA REPAIR PROTEIN REV1"/>
    <property type="match status" value="1"/>
</dbReference>
<evidence type="ECO:0000313" key="18">
    <source>
        <dbReference type="EMBL" id="KAK2139953.1"/>
    </source>
</evidence>
<evidence type="ECO:0000256" key="15">
    <source>
        <dbReference type="SAM" id="MobiDB-lite"/>
    </source>
</evidence>
<feature type="compositionally biased region" description="Polar residues" evidence="15">
    <location>
        <begin position="225"/>
        <end position="234"/>
    </location>
</feature>
<feature type="region of interest" description="Disordered" evidence="15">
    <location>
        <begin position="931"/>
        <end position="990"/>
    </location>
</feature>
<dbReference type="Proteomes" id="UP001208570">
    <property type="component" value="Unassembled WGS sequence"/>
</dbReference>
<dbReference type="GO" id="GO:0006281">
    <property type="term" value="P:DNA repair"/>
    <property type="evidence" value="ECO:0007669"/>
    <property type="project" value="UniProtKB-KW"/>
</dbReference>
<dbReference type="Pfam" id="PF16589">
    <property type="entry name" value="BRCT_2"/>
    <property type="match status" value="1"/>
</dbReference>
<organism evidence="18 19">
    <name type="scientific">Paralvinella palmiformis</name>
    <dbReference type="NCBI Taxonomy" id="53620"/>
    <lineage>
        <taxon>Eukaryota</taxon>
        <taxon>Metazoa</taxon>
        <taxon>Spiralia</taxon>
        <taxon>Lophotrochozoa</taxon>
        <taxon>Annelida</taxon>
        <taxon>Polychaeta</taxon>
        <taxon>Sedentaria</taxon>
        <taxon>Canalipalpata</taxon>
        <taxon>Terebellida</taxon>
        <taxon>Terebelliformia</taxon>
        <taxon>Alvinellidae</taxon>
        <taxon>Paralvinella</taxon>
    </lineage>
</organism>
<evidence type="ECO:0000256" key="14">
    <source>
        <dbReference type="PIRSR" id="PIRSR036573-2"/>
    </source>
</evidence>
<comment type="function">
    <text evidence="13">Deoxycytidyl transferase involved in DNA repair. Transfers a dCMP residue from dCTP to the 3'-end of a DNA primer in a template-dependent reaction. May assist in the first step in the bypass of abasic lesions by the insertion of a nucleotide opposite the lesion. Required for normal induction of mutations by physical and chemical agents.</text>
</comment>
<dbReference type="SUPFAM" id="SSF52113">
    <property type="entry name" value="BRCT domain"/>
    <property type="match status" value="1"/>
</dbReference>
<evidence type="ECO:0000256" key="9">
    <source>
        <dbReference type="ARBA" id="ARBA00022842"/>
    </source>
</evidence>
<feature type="domain" description="UmuC" evidence="17">
    <location>
        <begin position="342"/>
        <end position="593"/>
    </location>
</feature>
<evidence type="ECO:0000256" key="6">
    <source>
        <dbReference type="ARBA" id="ARBA00022695"/>
    </source>
</evidence>
<proteinExistence type="inferred from homology"/>
<feature type="compositionally biased region" description="Basic and acidic residues" evidence="15">
    <location>
        <begin position="815"/>
        <end position="836"/>
    </location>
</feature>
<comment type="caution">
    <text evidence="18">The sequence shown here is derived from an EMBL/GenBank/DDBJ whole genome shotgun (WGS) entry which is preliminary data.</text>
</comment>